<evidence type="ECO:0000313" key="2">
    <source>
        <dbReference type="EMBL" id="MBE0457413.1"/>
    </source>
</evidence>
<feature type="coiled-coil region" evidence="1">
    <location>
        <begin position="69"/>
        <end position="100"/>
    </location>
</feature>
<gene>
    <name evidence="2" type="ORF">EI167_08105</name>
</gene>
<dbReference type="Proteomes" id="UP000707245">
    <property type="component" value="Unassembled WGS sequence"/>
</dbReference>
<organism evidence="2 3">
    <name type="scientific">Pseudoalteromonas prydzensis</name>
    <dbReference type="NCBI Taxonomy" id="182141"/>
    <lineage>
        <taxon>Bacteria</taxon>
        <taxon>Pseudomonadati</taxon>
        <taxon>Pseudomonadota</taxon>
        <taxon>Gammaproteobacteria</taxon>
        <taxon>Alteromonadales</taxon>
        <taxon>Pseudoalteromonadaceae</taxon>
        <taxon>Pseudoalteromonas</taxon>
    </lineage>
</organism>
<comment type="caution">
    <text evidence="2">The sequence shown here is derived from an EMBL/GenBank/DDBJ whole genome shotgun (WGS) entry which is preliminary data.</text>
</comment>
<evidence type="ECO:0000256" key="1">
    <source>
        <dbReference type="SAM" id="Coils"/>
    </source>
</evidence>
<name>A0ABR9FKR2_9GAMM</name>
<accession>A0ABR9FKR2</accession>
<dbReference type="RefSeq" id="WP_192541363.1">
    <property type="nucleotide sequence ID" value="NZ_JBQQIQ010000001.1"/>
</dbReference>
<proteinExistence type="predicted"/>
<protein>
    <recommendedName>
        <fullName evidence="4">LysM domain-containing protein</fullName>
    </recommendedName>
</protein>
<sequence>MTNSFITPNDYAIHVVEKRMTIDALIIVLYNAPTEKTFNHFKFVNSHLVDGFVKPGQIVLISPINSQKCTEFEQQFQKYADEVDKKLRELDEREREILAKRYELLSNVAKYNGMLLGVANNSWTSHVTQVKTILTDLETAYVNSYNRHGSLKNSHFLQKRKLMFTRLDTALSRFAQPTLGGGLAPGNIRQNLGLSSKSMIHHWKSQGGAAQSIPHFAENYKTVANMAKNLKRVGYVGIALTGVEASANIVKACTEGNTQACTKAKYVESGKAIGAVGGGILGGAVATWATCSIVFGLPSSGTSFFWCAVVAGGSGGYAGGKYGGEYGGSKGEVLYEANGIK</sequence>
<reference evidence="2 3" key="1">
    <citation type="submission" date="2020-07" db="EMBL/GenBank/DDBJ databases">
        <title>Halophilic bacteria isolated from french cheeses.</title>
        <authorList>
            <person name="Kothe C.I."/>
            <person name="Farah-Kraiem B."/>
            <person name="Renault P."/>
            <person name="Dridi B."/>
        </authorList>
    </citation>
    <scope>NUCLEOTIDE SEQUENCE [LARGE SCALE GENOMIC DNA]</scope>
    <source>
        <strain evidence="2 3">FME14</strain>
    </source>
</reference>
<evidence type="ECO:0008006" key="4">
    <source>
        <dbReference type="Google" id="ProtNLM"/>
    </source>
</evidence>
<evidence type="ECO:0000313" key="3">
    <source>
        <dbReference type="Proteomes" id="UP000707245"/>
    </source>
</evidence>
<keyword evidence="3" id="KW-1185">Reference proteome</keyword>
<dbReference type="EMBL" id="RRZA01000020">
    <property type="protein sequence ID" value="MBE0457413.1"/>
    <property type="molecule type" value="Genomic_DNA"/>
</dbReference>
<keyword evidence="1" id="KW-0175">Coiled coil</keyword>